<name>A0A6N1VKT3_9HYPH</name>
<dbReference type="SUPFAM" id="SSF69593">
    <property type="entry name" value="Glycerol-3-phosphate (1)-acyltransferase"/>
    <property type="match status" value="1"/>
</dbReference>
<dbReference type="InterPro" id="IPR002123">
    <property type="entry name" value="Plipid/glycerol_acylTrfase"/>
</dbReference>
<evidence type="ECO:0000256" key="5">
    <source>
        <dbReference type="ARBA" id="ARBA00023098"/>
    </source>
</evidence>
<evidence type="ECO:0000256" key="1">
    <source>
        <dbReference type="ARBA" id="ARBA00004370"/>
    </source>
</evidence>
<evidence type="ECO:0000313" key="10">
    <source>
        <dbReference type="Proteomes" id="UP000509367"/>
    </source>
</evidence>
<dbReference type="GO" id="GO:0016746">
    <property type="term" value="F:acyltransferase activity"/>
    <property type="evidence" value="ECO:0007669"/>
    <property type="project" value="UniProtKB-KW"/>
</dbReference>
<keyword evidence="2 9" id="KW-0808">Transferase</keyword>
<keyword evidence="5" id="KW-0443">Lipid metabolism</keyword>
<evidence type="ECO:0000256" key="6">
    <source>
        <dbReference type="ARBA" id="ARBA00023136"/>
    </source>
</evidence>
<dbReference type="GO" id="GO:0016020">
    <property type="term" value="C:membrane"/>
    <property type="evidence" value="ECO:0007669"/>
    <property type="project" value="UniProtKB-SubCell"/>
</dbReference>
<dbReference type="Proteomes" id="UP000509367">
    <property type="component" value="Chromosome"/>
</dbReference>
<dbReference type="SMART" id="SM00563">
    <property type="entry name" value="PlsC"/>
    <property type="match status" value="1"/>
</dbReference>
<dbReference type="RefSeq" id="WP_175277439.1">
    <property type="nucleotide sequence ID" value="NZ_CP054836.1"/>
</dbReference>
<keyword evidence="6" id="KW-0472">Membrane</keyword>
<dbReference type="KEGG" id="orm:HTY61_14335"/>
<gene>
    <name evidence="9" type="ORF">HTY61_14335</name>
</gene>
<dbReference type="GO" id="GO:0006629">
    <property type="term" value="P:lipid metabolic process"/>
    <property type="evidence" value="ECO:0007669"/>
    <property type="project" value="UniProtKB-KW"/>
</dbReference>
<keyword evidence="4" id="KW-1133">Transmembrane helix</keyword>
<dbReference type="PANTHER" id="PTHR23063">
    <property type="entry name" value="PHOSPHOLIPID ACYLTRANSFERASE"/>
    <property type="match status" value="1"/>
</dbReference>
<evidence type="ECO:0000256" key="4">
    <source>
        <dbReference type="ARBA" id="ARBA00022989"/>
    </source>
</evidence>
<dbReference type="AlphaFoldDB" id="A0A6N1VKT3"/>
<keyword evidence="7 9" id="KW-0012">Acyltransferase</keyword>
<proteinExistence type="predicted"/>
<evidence type="ECO:0000256" key="7">
    <source>
        <dbReference type="ARBA" id="ARBA00023315"/>
    </source>
</evidence>
<evidence type="ECO:0000256" key="3">
    <source>
        <dbReference type="ARBA" id="ARBA00022692"/>
    </source>
</evidence>
<evidence type="ECO:0000259" key="8">
    <source>
        <dbReference type="SMART" id="SM00563"/>
    </source>
</evidence>
<accession>A0A6N1VKT3</accession>
<keyword evidence="10" id="KW-1185">Reference proteome</keyword>
<sequence length="273" mass="29557">MTRWLRLILFLGLLVPMTVLAAPFQLLAVRTGMPLRRWLPVCWHRIAARIIGLRTRVHGKPAIHDHAGVLIAANHVSWLDIIALGAAAPVSFIAKDEVARWPGISILAKLQETVFVERHRRGKVGEQAARIRDRLERGDAVVLFPEGTTSDGNFLLPFKSALFGAVGVTPHAAGKSPHVQPVAIVYTHLHGMPMGRYDRPVAAWPGDVGLAPHLWRVLGEGAIDVSIVFGEAFPASELPDRKALAAACEAAIREMVSGVLRGRTPLPSGVKTG</sequence>
<feature type="domain" description="Phospholipid/glycerol acyltransferase" evidence="8">
    <location>
        <begin position="69"/>
        <end position="187"/>
    </location>
</feature>
<protein>
    <submittedName>
        <fullName evidence="9">1-acyl-sn-glycerol-3-phosphate acyltransferase</fullName>
    </submittedName>
</protein>
<reference evidence="9 10" key="1">
    <citation type="submission" date="2020-06" db="EMBL/GenBank/DDBJ databases">
        <title>Oricola thermophila sp. nov. isolated from a tidal sediments.</title>
        <authorList>
            <person name="Kwon K.K."/>
            <person name="Yang S.-H."/>
            <person name="Park M.-J."/>
        </authorList>
    </citation>
    <scope>NUCLEOTIDE SEQUENCE [LARGE SCALE GENOMIC DNA]</scope>
    <source>
        <strain evidence="9 10">MEBiC13590</strain>
    </source>
</reference>
<dbReference type="EMBL" id="CP054836">
    <property type="protein sequence ID" value="QKV19547.1"/>
    <property type="molecule type" value="Genomic_DNA"/>
</dbReference>
<dbReference type="PANTHER" id="PTHR23063:SF52">
    <property type="entry name" value="LYSOPHOSPHATIDYLCHOLINE ACYLTRANSFERASE"/>
    <property type="match status" value="1"/>
</dbReference>
<comment type="subcellular location">
    <subcellularLocation>
        <location evidence="1">Membrane</location>
    </subcellularLocation>
</comment>
<keyword evidence="3" id="KW-0812">Transmembrane</keyword>
<evidence type="ECO:0000256" key="2">
    <source>
        <dbReference type="ARBA" id="ARBA00022679"/>
    </source>
</evidence>
<dbReference type="Pfam" id="PF01553">
    <property type="entry name" value="Acyltransferase"/>
    <property type="match status" value="1"/>
</dbReference>
<dbReference type="CDD" id="cd07989">
    <property type="entry name" value="LPLAT_AGPAT-like"/>
    <property type="match status" value="1"/>
</dbReference>
<organism evidence="9 10">
    <name type="scientific">Oricola thermophila</name>
    <dbReference type="NCBI Taxonomy" id="2742145"/>
    <lineage>
        <taxon>Bacteria</taxon>
        <taxon>Pseudomonadati</taxon>
        <taxon>Pseudomonadota</taxon>
        <taxon>Alphaproteobacteria</taxon>
        <taxon>Hyphomicrobiales</taxon>
        <taxon>Ahrensiaceae</taxon>
        <taxon>Oricola</taxon>
    </lineage>
</organism>
<evidence type="ECO:0000313" key="9">
    <source>
        <dbReference type="EMBL" id="QKV19547.1"/>
    </source>
</evidence>